<dbReference type="PROSITE" id="PS51257">
    <property type="entry name" value="PROKAR_LIPOPROTEIN"/>
    <property type="match status" value="1"/>
</dbReference>
<keyword evidence="2" id="KW-1185">Reference proteome</keyword>
<dbReference type="Proteomes" id="UP001596025">
    <property type="component" value="Unassembled WGS sequence"/>
</dbReference>
<organism evidence="1 2">
    <name type="scientific">Geodermatophilus arenarius</name>
    <dbReference type="NCBI Taxonomy" id="1137990"/>
    <lineage>
        <taxon>Bacteria</taxon>
        <taxon>Bacillati</taxon>
        <taxon>Actinomycetota</taxon>
        <taxon>Actinomycetes</taxon>
        <taxon>Geodermatophilales</taxon>
        <taxon>Geodermatophilaceae</taxon>
        <taxon>Geodermatophilus</taxon>
    </lineage>
</organism>
<reference evidence="2" key="1">
    <citation type="journal article" date="2019" name="Int. J. Syst. Evol. Microbiol.">
        <title>The Global Catalogue of Microorganisms (GCM) 10K type strain sequencing project: providing services to taxonomists for standard genome sequencing and annotation.</title>
        <authorList>
            <consortium name="The Broad Institute Genomics Platform"/>
            <consortium name="The Broad Institute Genome Sequencing Center for Infectious Disease"/>
            <person name="Wu L."/>
            <person name="Ma J."/>
        </authorList>
    </citation>
    <scope>NUCLEOTIDE SEQUENCE [LARGE SCALE GENOMIC DNA]</scope>
    <source>
        <strain evidence="2">CCUG 62763</strain>
    </source>
</reference>
<proteinExistence type="predicted"/>
<name>A0ABV9LIQ1_9ACTN</name>
<dbReference type="EMBL" id="JBHSGR010000011">
    <property type="protein sequence ID" value="MFC4694043.1"/>
    <property type="molecule type" value="Genomic_DNA"/>
</dbReference>
<evidence type="ECO:0000313" key="2">
    <source>
        <dbReference type="Proteomes" id="UP001596025"/>
    </source>
</evidence>
<gene>
    <name evidence="1" type="ORF">ACFO3M_11665</name>
</gene>
<sequence length="95" mass="9991">MTVRHHRTIAVLGLVLVPVAGLTGCSSTGDLTCGEFNAQGLVEQTETLSDLLDEHDLDTVDPGNVQGVTQAVSQLCSSDSGAVLDDATDWDSAYW</sequence>
<comment type="caution">
    <text evidence="1">The sequence shown here is derived from an EMBL/GenBank/DDBJ whole genome shotgun (WGS) entry which is preliminary data.</text>
</comment>
<accession>A0ABV9LIQ1</accession>
<evidence type="ECO:0008006" key="3">
    <source>
        <dbReference type="Google" id="ProtNLM"/>
    </source>
</evidence>
<evidence type="ECO:0000313" key="1">
    <source>
        <dbReference type="EMBL" id="MFC4694043.1"/>
    </source>
</evidence>
<protein>
    <recommendedName>
        <fullName evidence="3">DUF732 domain-containing protein</fullName>
    </recommendedName>
</protein>
<dbReference type="RefSeq" id="WP_387988760.1">
    <property type="nucleotide sequence ID" value="NZ_JBHSGR010000011.1"/>
</dbReference>